<dbReference type="PANTHER" id="PTHR43415">
    <property type="entry name" value="SPERMIDINE N(1)-ACETYLTRANSFERASE"/>
    <property type="match status" value="1"/>
</dbReference>
<comment type="caution">
    <text evidence="2">The sequence shown here is derived from an EMBL/GenBank/DDBJ whole genome shotgun (WGS) entry which is preliminary data.</text>
</comment>
<dbReference type="InterPro" id="IPR000182">
    <property type="entry name" value="GNAT_dom"/>
</dbReference>
<gene>
    <name evidence="2" type="ORF">DSOL_1279</name>
</gene>
<dbReference type="InterPro" id="IPR016181">
    <property type="entry name" value="Acyl_CoA_acyltransferase"/>
</dbReference>
<keyword evidence="2" id="KW-0808">Transferase</keyword>
<name>A0A1Q8QZP7_9FIRM</name>
<evidence type="ECO:0000259" key="1">
    <source>
        <dbReference type="PROSITE" id="PS51186"/>
    </source>
</evidence>
<keyword evidence="3" id="KW-1185">Reference proteome</keyword>
<reference evidence="2 3" key="1">
    <citation type="submission" date="2016-09" db="EMBL/GenBank/DDBJ databases">
        <title>Complete genome of Desulfosporosinus sp. OL.</title>
        <authorList>
            <person name="Mardanov A."/>
            <person name="Beletsky A."/>
            <person name="Panova A."/>
            <person name="Karnachuk O."/>
            <person name="Ravin N."/>
        </authorList>
    </citation>
    <scope>NUCLEOTIDE SEQUENCE [LARGE SCALE GENOMIC DNA]</scope>
    <source>
        <strain evidence="2 3">OL</strain>
    </source>
</reference>
<dbReference type="PANTHER" id="PTHR43415:SF3">
    <property type="entry name" value="GNAT-FAMILY ACETYLTRANSFERASE"/>
    <property type="match status" value="1"/>
</dbReference>
<dbReference type="RefSeq" id="WP_075364014.1">
    <property type="nucleotide sequence ID" value="NZ_MLBF01000006.1"/>
</dbReference>
<proteinExistence type="predicted"/>
<dbReference type="STRING" id="1888891.DSOL_1279"/>
<sequence length="178" mass="20148">MKSYKLKNENMVIIREARKEDASAYVDYLLQIGTETDFLTFGAGEMITSQHEQELMIESSAEADNRLLLLALVDNKIVGGVNFRGGVRPRVHHTGEVGITVLKEYWGLGIATELLMYLINWAKGSGIIRKINLRVRMDNHRAIDVYTRQGFLKEGVTTRDSFIDSVFYDSVCMGLQIN</sequence>
<dbReference type="PROSITE" id="PS51186">
    <property type="entry name" value="GNAT"/>
    <property type="match status" value="1"/>
</dbReference>
<protein>
    <submittedName>
        <fullName evidence="2">Acetyltransferase</fullName>
    </submittedName>
</protein>
<dbReference type="Gene3D" id="3.40.630.30">
    <property type="match status" value="1"/>
</dbReference>
<dbReference type="SUPFAM" id="SSF55729">
    <property type="entry name" value="Acyl-CoA N-acyltransferases (Nat)"/>
    <property type="match status" value="1"/>
</dbReference>
<dbReference type="CDD" id="cd04301">
    <property type="entry name" value="NAT_SF"/>
    <property type="match status" value="1"/>
</dbReference>
<dbReference type="Pfam" id="PF00583">
    <property type="entry name" value="Acetyltransf_1"/>
    <property type="match status" value="1"/>
</dbReference>
<dbReference type="AlphaFoldDB" id="A0A1Q8QZP7"/>
<dbReference type="GO" id="GO:0016747">
    <property type="term" value="F:acyltransferase activity, transferring groups other than amino-acyl groups"/>
    <property type="evidence" value="ECO:0007669"/>
    <property type="project" value="InterPro"/>
</dbReference>
<evidence type="ECO:0000313" key="3">
    <source>
        <dbReference type="Proteomes" id="UP000186102"/>
    </source>
</evidence>
<dbReference type="Proteomes" id="UP000186102">
    <property type="component" value="Unassembled WGS sequence"/>
</dbReference>
<feature type="domain" description="N-acetyltransferase" evidence="1">
    <location>
        <begin position="12"/>
        <end position="178"/>
    </location>
</feature>
<dbReference type="OrthoDB" id="9802340at2"/>
<accession>A0A1Q8QZP7</accession>
<dbReference type="EMBL" id="MLBF01000006">
    <property type="protein sequence ID" value="OLN32833.1"/>
    <property type="molecule type" value="Genomic_DNA"/>
</dbReference>
<organism evidence="2 3">
    <name type="scientific">Desulfosporosinus metallidurans</name>
    <dbReference type="NCBI Taxonomy" id="1888891"/>
    <lineage>
        <taxon>Bacteria</taxon>
        <taxon>Bacillati</taxon>
        <taxon>Bacillota</taxon>
        <taxon>Clostridia</taxon>
        <taxon>Eubacteriales</taxon>
        <taxon>Desulfitobacteriaceae</taxon>
        <taxon>Desulfosporosinus</taxon>
    </lineage>
</organism>
<evidence type="ECO:0000313" key="2">
    <source>
        <dbReference type="EMBL" id="OLN32833.1"/>
    </source>
</evidence>